<organism evidence="6 7">
    <name type="scientific">gamma proteobacterium HTCC2207</name>
    <dbReference type="NCBI Taxonomy" id="314287"/>
    <lineage>
        <taxon>Bacteria</taxon>
        <taxon>Pseudomonadati</taxon>
        <taxon>Pseudomonadota</taxon>
        <taxon>Gammaproteobacteria</taxon>
        <taxon>Cellvibrionales</taxon>
        <taxon>Porticoccaceae</taxon>
        <taxon>SAR92 clade</taxon>
    </lineage>
</organism>
<evidence type="ECO:0000313" key="6">
    <source>
        <dbReference type="EMBL" id="EAS48245.1"/>
    </source>
</evidence>
<keyword evidence="4" id="KW-1133">Transmembrane helix</keyword>
<dbReference type="GO" id="GO:0015221">
    <property type="term" value="F:lipopolysaccharide transmembrane transporter activity"/>
    <property type="evidence" value="ECO:0007669"/>
    <property type="project" value="InterPro"/>
</dbReference>
<dbReference type="eggNOG" id="COG3117">
    <property type="taxonomic scope" value="Bacteria"/>
</dbReference>
<comment type="caution">
    <text evidence="6">The sequence shown here is derived from an EMBL/GenBank/DDBJ whole genome shotgun (WGS) entry which is preliminary data.</text>
</comment>
<dbReference type="NCBIfam" id="TIGR04409">
    <property type="entry name" value="LptC_YrbK"/>
    <property type="match status" value="1"/>
</dbReference>
<keyword evidence="5" id="KW-0472">Membrane</keyword>
<keyword evidence="3" id="KW-0812">Transmembrane</keyword>
<sequence length="187" mass="20343">MIHQALLAVFLAFMIGGFVLIWDSPPEAFLRQTSSQMDKKPQADSYMTAVTSRRFSQLGSEQFSLDSPRIEFFQGESTVKVQQPRFLARGDTPHPLALTANSGVLDNASGRLDLQDAVQGQITTAEGLAELTTDSLTYLVDSSVATTDQPFKLLSAQGQASGTGLKIDLINDTVVIQSKVRVTHDPR</sequence>
<dbReference type="Proteomes" id="UP000005555">
    <property type="component" value="Unassembled WGS sequence"/>
</dbReference>
<dbReference type="HOGENOM" id="CLU_1445727_0_0_6"/>
<dbReference type="Pfam" id="PF06835">
    <property type="entry name" value="LptC"/>
    <property type="match status" value="1"/>
</dbReference>
<dbReference type="EMBL" id="AAPI01000001">
    <property type="protein sequence ID" value="EAS48245.1"/>
    <property type="molecule type" value="Genomic_DNA"/>
</dbReference>
<dbReference type="GO" id="GO:0030288">
    <property type="term" value="C:outer membrane-bounded periplasmic space"/>
    <property type="evidence" value="ECO:0007669"/>
    <property type="project" value="TreeGrafter"/>
</dbReference>
<keyword evidence="7" id="KW-1185">Reference proteome</keyword>
<dbReference type="GO" id="GO:0017089">
    <property type="term" value="F:glycolipid transfer activity"/>
    <property type="evidence" value="ECO:0007669"/>
    <property type="project" value="TreeGrafter"/>
</dbReference>
<dbReference type="STRING" id="314287.GB2207_10551"/>
<accession>Q1YU13</accession>
<keyword evidence="2" id="KW-0997">Cell inner membrane</keyword>
<proteinExistence type="predicted"/>
<dbReference type="GO" id="GO:0005886">
    <property type="term" value="C:plasma membrane"/>
    <property type="evidence" value="ECO:0007669"/>
    <property type="project" value="InterPro"/>
</dbReference>
<name>Q1YU13_9GAMM</name>
<dbReference type="AlphaFoldDB" id="Q1YU13"/>
<evidence type="ECO:0000256" key="4">
    <source>
        <dbReference type="ARBA" id="ARBA00022989"/>
    </source>
</evidence>
<dbReference type="InterPro" id="IPR026265">
    <property type="entry name" value="LptC"/>
</dbReference>
<reference evidence="6 7" key="1">
    <citation type="submission" date="2006-03" db="EMBL/GenBank/DDBJ databases">
        <authorList>
            <person name="Giovannoni S.J."/>
            <person name="Cho J.-C."/>
            <person name="Ferriera S."/>
            <person name="Johnson J."/>
            <person name="Kravitz S."/>
            <person name="Halpern A."/>
            <person name="Remington K."/>
            <person name="Beeson K."/>
            <person name="Tran B."/>
            <person name="Rogers Y.-H."/>
            <person name="Friedman R."/>
            <person name="Venter J.C."/>
        </authorList>
    </citation>
    <scope>NUCLEOTIDE SEQUENCE [LARGE SCALE GENOMIC DNA]</scope>
    <source>
        <strain evidence="6 7">HTCC2207</strain>
    </source>
</reference>
<evidence type="ECO:0000256" key="1">
    <source>
        <dbReference type="ARBA" id="ARBA00022475"/>
    </source>
</evidence>
<keyword evidence="1" id="KW-1003">Cell membrane</keyword>
<dbReference type="PANTHER" id="PTHR37481">
    <property type="entry name" value="LIPOPOLYSACCHARIDE EXPORT SYSTEM PROTEIN LPTC"/>
    <property type="match status" value="1"/>
</dbReference>
<evidence type="ECO:0000256" key="5">
    <source>
        <dbReference type="ARBA" id="ARBA00023136"/>
    </source>
</evidence>
<dbReference type="PANTHER" id="PTHR37481:SF1">
    <property type="entry name" value="LIPOPOLYSACCHARIDE EXPORT SYSTEM PROTEIN LPTC"/>
    <property type="match status" value="1"/>
</dbReference>
<gene>
    <name evidence="6" type="ORF">GB2207_10551</name>
</gene>
<protein>
    <recommendedName>
        <fullName evidence="8">Lipopolysaccharide export system protein LptC</fullName>
    </recommendedName>
</protein>
<evidence type="ECO:0000256" key="3">
    <source>
        <dbReference type="ARBA" id="ARBA00022692"/>
    </source>
</evidence>
<dbReference type="InterPro" id="IPR010664">
    <property type="entry name" value="LipoPS_assembly_LptC-rel"/>
</dbReference>
<evidence type="ECO:0008006" key="8">
    <source>
        <dbReference type="Google" id="ProtNLM"/>
    </source>
</evidence>
<dbReference type="InterPro" id="IPR052363">
    <property type="entry name" value="LPS_export_LptC"/>
</dbReference>
<dbReference type="Gene3D" id="2.60.450.10">
    <property type="entry name" value="Lipopolysaccharide (LPS) transport protein A like domain"/>
    <property type="match status" value="1"/>
</dbReference>
<evidence type="ECO:0000313" key="7">
    <source>
        <dbReference type="Proteomes" id="UP000005555"/>
    </source>
</evidence>
<evidence type="ECO:0000256" key="2">
    <source>
        <dbReference type="ARBA" id="ARBA00022519"/>
    </source>
</evidence>